<dbReference type="NCBIfam" id="TIGR00014">
    <property type="entry name" value="arsC"/>
    <property type="match status" value="1"/>
</dbReference>
<dbReference type="GO" id="GO:0008794">
    <property type="term" value="F:arsenate reductase (glutaredoxin) activity"/>
    <property type="evidence" value="ECO:0007669"/>
    <property type="project" value="UniProtKB-UniRule"/>
</dbReference>
<dbReference type="OrthoDB" id="9790554at2"/>
<name>A0A9X4S6N3_9BURK</name>
<keyword evidence="2" id="KW-0059">Arsenical resistance</keyword>
<dbReference type="RefSeq" id="WP_068168517.1">
    <property type="nucleotide sequence ID" value="NZ_AOGK01000001.1"/>
</dbReference>
<dbReference type="EMBL" id="AOGK01000001">
    <property type="protein sequence ID" value="MDG5973982.1"/>
    <property type="molecule type" value="Genomic_DNA"/>
</dbReference>
<reference evidence="9" key="1">
    <citation type="submission" date="2013-01" db="EMBL/GenBank/DDBJ databases">
        <title>Genome draft of Hydrogenophaga taeniospiralis 2K1.</title>
        <authorList>
            <person name="Gomila M."/>
            <person name="Lalucat J."/>
        </authorList>
    </citation>
    <scope>NUCLEOTIDE SEQUENCE</scope>
    <source>
        <strain evidence="9">CCUG 15921</strain>
    </source>
</reference>
<dbReference type="InterPro" id="IPR006660">
    <property type="entry name" value="Arsenate_reductase-like"/>
</dbReference>
<evidence type="ECO:0000256" key="8">
    <source>
        <dbReference type="SAM" id="MobiDB-lite"/>
    </source>
</evidence>
<keyword evidence="3 7" id="KW-0560">Oxidoreductase</keyword>
<evidence type="ECO:0000256" key="6">
    <source>
        <dbReference type="PROSITE-ProRule" id="PRU01282"/>
    </source>
</evidence>
<dbReference type="SUPFAM" id="SSF52833">
    <property type="entry name" value="Thioredoxin-like"/>
    <property type="match status" value="1"/>
</dbReference>
<dbReference type="GO" id="GO:0046685">
    <property type="term" value="P:response to arsenic-containing substance"/>
    <property type="evidence" value="ECO:0007669"/>
    <property type="project" value="UniProtKB-KW"/>
</dbReference>
<accession>A0A9X4S6N3</accession>
<dbReference type="Gene3D" id="3.40.30.10">
    <property type="entry name" value="Glutaredoxin"/>
    <property type="match status" value="1"/>
</dbReference>
<proteinExistence type="inferred from homology"/>
<keyword evidence="10" id="KW-1185">Reference proteome</keyword>
<dbReference type="InterPro" id="IPR036249">
    <property type="entry name" value="Thioredoxin-like_sf"/>
</dbReference>
<evidence type="ECO:0000256" key="7">
    <source>
        <dbReference type="RuleBase" id="RU362029"/>
    </source>
</evidence>
<gene>
    <name evidence="9" type="ORF">H010_01875</name>
</gene>
<feature type="region of interest" description="Disordered" evidence="8">
    <location>
        <begin position="122"/>
        <end position="144"/>
    </location>
</feature>
<protein>
    <recommendedName>
        <fullName evidence="5 7">Arsenate reductase</fullName>
        <ecNumber evidence="4 7">1.20.4.1</ecNumber>
    </recommendedName>
</protein>
<evidence type="ECO:0000256" key="1">
    <source>
        <dbReference type="ARBA" id="ARBA00007198"/>
    </source>
</evidence>
<dbReference type="CDD" id="cd03034">
    <property type="entry name" value="ArsC_ArsC"/>
    <property type="match status" value="1"/>
</dbReference>
<dbReference type="Proteomes" id="UP001152876">
    <property type="component" value="Unassembled WGS sequence"/>
</dbReference>
<dbReference type="EC" id="1.20.4.1" evidence="4 7"/>
<evidence type="ECO:0000313" key="9">
    <source>
        <dbReference type="EMBL" id="MDG5973982.1"/>
    </source>
</evidence>
<dbReference type="PROSITE" id="PS51353">
    <property type="entry name" value="ARSC"/>
    <property type="match status" value="1"/>
</dbReference>
<organism evidence="9 10">
    <name type="scientific">Hydrogenophaga taeniospiralis CCUG 15921</name>
    <dbReference type="NCBI Taxonomy" id="1281780"/>
    <lineage>
        <taxon>Bacteria</taxon>
        <taxon>Pseudomonadati</taxon>
        <taxon>Pseudomonadota</taxon>
        <taxon>Betaproteobacteria</taxon>
        <taxon>Burkholderiales</taxon>
        <taxon>Comamonadaceae</taxon>
        <taxon>Hydrogenophaga</taxon>
    </lineage>
</organism>
<comment type="similarity">
    <text evidence="1 6 7">Belongs to the ArsC family.</text>
</comment>
<evidence type="ECO:0000256" key="3">
    <source>
        <dbReference type="ARBA" id="ARBA00023002"/>
    </source>
</evidence>
<dbReference type="InterPro" id="IPR006659">
    <property type="entry name" value="Arsenate_reductase"/>
</dbReference>
<dbReference type="Pfam" id="PF03960">
    <property type="entry name" value="ArsC"/>
    <property type="match status" value="1"/>
</dbReference>
<evidence type="ECO:0000256" key="5">
    <source>
        <dbReference type="ARBA" id="ARBA00039879"/>
    </source>
</evidence>
<comment type="catalytic activity">
    <reaction evidence="7">
        <text>[glutaredoxin]-dithiol + arsenate + glutathione + H(+) = glutathionyl-S-S-[glutaredoxin] + arsenite + H2O</text>
        <dbReference type="Rhea" id="RHEA:22016"/>
        <dbReference type="Rhea" id="RHEA-COMP:10729"/>
        <dbReference type="Rhea" id="RHEA-COMP:17668"/>
        <dbReference type="ChEBI" id="CHEBI:15377"/>
        <dbReference type="ChEBI" id="CHEBI:15378"/>
        <dbReference type="ChEBI" id="CHEBI:29242"/>
        <dbReference type="ChEBI" id="CHEBI:29950"/>
        <dbReference type="ChEBI" id="CHEBI:48597"/>
        <dbReference type="ChEBI" id="CHEBI:57925"/>
        <dbReference type="ChEBI" id="CHEBI:146199"/>
        <dbReference type="EC" id="1.20.4.1"/>
    </reaction>
</comment>
<comment type="caution">
    <text evidence="9">The sequence shown here is derived from an EMBL/GenBank/DDBJ whole genome shotgun (WGS) entry which is preliminary data.</text>
</comment>
<evidence type="ECO:0000256" key="2">
    <source>
        <dbReference type="ARBA" id="ARBA00022849"/>
    </source>
</evidence>
<sequence length="144" mass="15745">MNTVTIYHNPKCGTSRNTLAMIRNSGTEPEVIEYLKTPPDRPTLLRLMADGALTARELLRGKEALCKELGLDDPGRTDEELIAAMLAHPILINRPIVVTPLGTRLCRPSEQVLDILPQPQRGAFAKEDGEPVVDAAGQPLKTAR</sequence>
<dbReference type="PANTHER" id="PTHR30041">
    <property type="entry name" value="ARSENATE REDUCTASE"/>
    <property type="match status" value="1"/>
</dbReference>
<dbReference type="PANTHER" id="PTHR30041:SF5">
    <property type="entry name" value="ARSENATE REDUCTASE-RELATED"/>
    <property type="match status" value="1"/>
</dbReference>
<evidence type="ECO:0000256" key="4">
    <source>
        <dbReference type="ARBA" id="ARBA00038969"/>
    </source>
</evidence>
<evidence type="ECO:0000313" key="10">
    <source>
        <dbReference type="Proteomes" id="UP001152876"/>
    </source>
</evidence>
<dbReference type="AlphaFoldDB" id="A0A9X4S6N3"/>